<dbReference type="Pfam" id="PF09954">
    <property type="entry name" value="DUF2188"/>
    <property type="match status" value="1"/>
</dbReference>
<dbReference type="InterPro" id="IPR018691">
    <property type="entry name" value="DUF2188"/>
</dbReference>
<dbReference type="Proteomes" id="UP000244874">
    <property type="component" value="Unassembled WGS sequence"/>
</dbReference>
<protein>
    <recommendedName>
        <fullName evidence="4">DUF2188 domain-containing protein</fullName>
    </recommendedName>
</protein>
<feature type="region of interest" description="Disordered" evidence="1">
    <location>
        <begin position="1"/>
        <end position="24"/>
    </location>
</feature>
<dbReference type="RefSeq" id="WP_108481162.1">
    <property type="nucleotide sequence ID" value="NZ_QANO01000138.1"/>
</dbReference>
<organism evidence="2 3">
    <name type="scientific">Pseudomonas plecoglossicida</name>
    <dbReference type="NCBI Taxonomy" id="70775"/>
    <lineage>
        <taxon>Bacteria</taxon>
        <taxon>Pseudomonadati</taxon>
        <taxon>Pseudomonadota</taxon>
        <taxon>Gammaproteobacteria</taxon>
        <taxon>Pseudomonadales</taxon>
        <taxon>Pseudomonadaceae</taxon>
        <taxon>Pseudomonas</taxon>
    </lineage>
</organism>
<reference evidence="2 3" key="1">
    <citation type="submission" date="2018-04" db="EMBL/GenBank/DDBJ databases">
        <authorList>
            <person name="Go L.Y."/>
            <person name="Mitchell J.A."/>
        </authorList>
    </citation>
    <scope>NUCLEOTIDE SEQUENCE [LARGE SCALE GENOMIC DNA]</scope>
    <source>
        <strain evidence="2 3">KCJK7865</strain>
    </source>
</reference>
<accession>A0A2R7UHX1</accession>
<proteinExistence type="predicted"/>
<sequence>MSKKNQHVVPHDGGWAVRGEGNSKVTKEFETQREAIDYGRQIARNQESELLIHGRNGQIRERDSHGNDDFPPKG</sequence>
<comment type="caution">
    <text evidence="2">The sequence shown here is derived from an EMBL/GenBank/DDBJ whole genome shotgun (WGS) entry which is preliminary data.</text>
</comment>
<evidence type="ECO:0000256" key="1">
    <source>
        <dbReference type="SAM" id="MobiDB-lite"/>
    </source>
</evidence>
<evidence type="ECO:0000313" key="3">
    <source>
        <dbReference type="Proteomes" id="UP000244874"/>
    </source>
</evidence>
<evidence type="ECO:0008006" key="4">
    <source>
        <dbReference type="Google" id="ProtNLM"/>
    </source>
</evidence>
<gene>
    <name evidence="2" type="ORF">DBB42_18735</name>
</gene>
<evidence type="ECO:0000313" key="2">
    <source>
        <dbReference type="EMBL" id="PTU50704.1"/>
    </source>
</evidence>
<feature type="region of interest" description="Disordered" evidence="1">
    <location>
        <begin position="52"/>
        <end position="74"/>
    </location>
</feature>
<name>A0A2R7UHX1_PSEDL</name>
<dbReference type="EMBL" id="QANO01000138">
    <property type="protein sequence ID" value="PTU50704.1"/>
    <property type="molecule type" value="Genomic_DNA"/>
</dbReference>
<dbReference type="AlphaFoldDB" id="A0A2R7UHX1"/>